<reference evidence="2 3" key="1">
    <citation type="journal article" date="2013" name="Genome Announc.">
        <title>Genome Sequence of the Sulfate-Reducing Bacterium Desulfotomaculum hydrothermale Lam5(T).</title>
        <authorList>
            <person name="Amin O."/>
            <person name="Fardeau M.L."/>
            <person name="Valette O."/>
            <person name="Hirschler-Rea A."/>
            <person name="Barbe V."/>
            <person name="Medigue C."/>
            <person name="Vacherie B."/>
            <person name="Ollivier B."/>
            <person name="Bertin P.N."/>
            <person name="Dolla A."/>
        </authorList>
    </citation>
    <scope>NUCLEOTIDE SEQUENCE [LARGE SCALE GENOMIC DNA]</scope>
    <source>
        <strain evidence="3">Lam5 / DSM 18033</strain>
    </source>
</reference>
<keyword evidence="1" id="KW-0812">Transmembrane</keyword>
<keyword evidence="1" id="KW-0472">Membrane</keyword>
<dbReference type="Proteomes" id="UP000009315">
    <property type="component" value="Unassembled WGS sequence"/>
</dbReference>
<proteinExistence type="predicted"/>
<keyword evidence="3" id="KW-1185">Reference proteome</keyword>
<feature type="transmembrane region" description="Helical" evidence="1">
    <location>
        <begin position="20"/>
        <end position="43"/>
    </location>
</feature>
<dbReference type="EMBL" id="CAOS01000003">
    <property type="protein sequence ID" value="CCO07477.1"/>
    <property type="molecule type" value="Genomic_DNA"/>
</dbReference>
<comment type="caution">
    <text evidence="2">The sequence shown here is derived from an EMBL/GenBank/DDBJ whole genome shotgun (WGS) entry which is preliminary data.</text>
</comment>
<evidence type="ECO:0000256" key="1">
    <source>
        <dbReference type="SAM" id="Phobius"/>
    </source>
</evidence>
<accession>K8DXP6</accession>
<evidence type="ECO:0000313" key="3">
    <source>
        <dbReference type="Proteomes" id="UP000009315"/>
    </source>
</evidence>
<protein>
    <submittedName>
        <fullName evidence="2">Major facilitator superfamily transporter</fullName>
    </submittedName>
</protein>
<gene>
    <name evidence="2" type="ORF">DESHY_110421</name>
</gene>
<name>K8DXP6_9FIRM</name>
<organism evidence="2 3">
    <name type="scientific">Desulforamulus hydrothermalis Lam5 = DSM 18033</name>
    <dbReference type="NCBI Taxonomy" id="1121428"/>
    <lineage>
        <taxon>Bacteria</taxon>
        <taxon>Bacillati</taxon>
        <taxon>Bacillota</taxon>
        <taxon>Clostridia</taxon>
        <taxon>Eubacteriales</taxon>
        <taxon>Peptococcaceae</taxon>
        <taxon>Desulforamulus</taxon>
    </lineage>
</organism>
<keyword evidence="1" id="KW-1133">Transmembrane helix</keyword>
<evidence type="ECO:0000313" key="2">
    <source>
        <dbReference type="EMBL" id="CCO07477.1"/>
    </source>
</evidence>
<dbReference type="AlphaFoldDB" id="K8DXP6"/>
<sequence length="52" mass="5846">MFESLNEYIRVIYQFNKAQYALLVVALMSAVGVSVGLFAELVLRLLKIKGEP</sequence>